<keyword evidence="4 8" id="KW-0418">Kinase</keyword>
<dbReference type="PANTHER" id="PTHR46566">
    <property type="entry name" value="1-PHOSPHOFRUCTOKINASE-RELATED"/>
    <property type="match status" value="1"/>
</dbReference>
<dbReference type="Gene3D" id="3.40.1190.20">
    <property type="match status" value="1"/>
</dbReference>
<protein>
    <recommendedName>
        <fullName evidence="6">Phosphofructokinase</fullName>
    </recommendedName>
</protein>
<reference evidence="8 9" key="1">
    <citation type="submission" date="2020-04" db="EMBL/GenBank/DDBJ databases">
        <title>Sphingobium sp. AR-3-1 isolated from Arctic soil.</title>
        <authorList>
            <person name="Dahal R.H."/>
            <person name="Chaudhary D.K."/>
        </authorList>
    </citation>
    <scope>NUCLEOTIDE SEQUENCE [LARGE SCALE GENOMIC DNA]</scope>
    <source>
        <strain evidence="8 9">AR-3-1</strain>
    </source>
</reference>
<dbReference type="PROSITE" id="PS00583">
    <property type="entry name" value="PFKB_KINASES_1"/>
    <property type="match status" value="1"/>
</dbReference>
<dbReference type="Proteomes" id="UP000519023">
    <property type="component" value="Unassembled WGS sequence"/>
</dbReference>
<dbReference type="GO" id="GO:0003872">
    <property type="term" value="F:6-phosphofructokinase activity"/>
    <property type="evidence" value="ECO:0007669"/>
    <property type="project" value="TreeGrafter"/>
</dbReference>
<dbReference type="EMBL" id="JABBFV010000005">
    <property type="protein sequence ID" value="NML10393.1"/>
    <property type="molecule type" value="Genomic_DNA"/>
</dbReference>
<dbReference type="CDD" id="cd01164">
    <property type="entry name" value="FruK_PfkB_like"/>
    <property type="match status" value="1"/>
</dbReference>
<dbReference type="GO" id="GO:0005829">
    <property type="term" value="C:cytosol"/>
    <property type="evidence" value="ECO:0007669"/>
    <property type="project" value="TreeGrafter"/>
</dbReference>
<gene>
    <name evidence="8" type="ORF">HHL08_09555</name>
</gene>
<keyword evidence="5" id="KW-0067">ATP-binding</keyword>
<dbReference type="PIRSF" id="PIRSF000535">
    <property type="entry name" value="1PFK/6PFK/LacC"/>
    <property type="match status" value="1"/>
</dbReference>
<dbReference type="InterPro" id="IPR029056">
    <property type="entry name" value="Ribokinase-like"/>
</dbReference>
<dbReference type="RefSeq" id="WP_048577529.1">
    <property type="nucleotide sequence ID" value="NZ_JABBFV010000005.1"/>
</dbReference>
<dbReference type="Pfam" id="PF00294">
    <property type="entry name" value="PfkB"/>
    <property type="match status" value="1"/>
</dbReference>
<evidence type="ECO:0000256" key="3">
    <source>
        <dbReference type="ARBA" id="ARBA00022741"/>
    </source>
</evidence>
<dbReference type="SUPFAM" id="SSF53613">
    <property type="entry name" value="Ribokinase-like"/>
    <property type="match status" value="1"/>
</dbReference>
<proteinExistence type="inferred from homology"/>
<evidence type="ECO:0000256" key="6">
    <source>
        <dbReference type="PIRNR" id="PIRNR000535"/>
    </source>
</evidence>
<accession>A0A7X9WVL7</accession>
<organism evidence="8 9">
    <name type="scientific">Sphingobium psychrophilum</name>
    <dbReference type="NCBI Taxonomy" id="2728834"/>
    <lineage>
        <taxon>Bacteria</taxon>
        <taxon>Pseudomonadati</taxon>
        <taxon>Pseudomonadota</taxon>
        <taxon>Alphaproteobacteria</taxon>
        <taxon>Sphingomonadales</taxon>
        <taxon>Sphingomonadaceae</taxon>
        <taxon>Sphingobium</taxon>
    </lineage>
</organism>
<dbReference type="PANTHER" id="PTHR46566:SF2">
    <property type="entry name" value="ATP-DEPENDENT 6-PHOSPHOFRUCTOKINASE ISOZYME 2"/>
    <property type="match status" value="1"/>
</dbReference>
<dbReference type="FunFam" id="3.40.1190.20:FF:000001">
    <property type="entry name" value="Phosphofructokinase"/>
    <property type="match status" value="1"/>
</dbReference>
<evidence type="ECO:0000256" key="2">
    <source>
        <dbReference type="ARBA" id="ARBA00022679"/>
    </source>
</evidence>
<comment type="caution">
    <text evidence="8">The sequence shown here is derived from an EMBL/GenBank/DDBJ whole genome shotgun (WGS) entry which is preliminary data.</text>
</comment>
<feature type="domain" description="Carbohydrate kinase PfkB" evidence="7">
    <location>
        <begin position="13"/>
        <end position="294"/>
    </location>
</feature>
<dbReference type="InterPro" id="IPR011611">
    <property type="entry name" value="PfkB_dom"/>
</dbReference>
<keyword evidence="9" id="KW-1185">Reference proteome</keyword>
<dbReference type="NCBIfam" id="TIGR03168">
    <property type="entry name" value="1-PFK"/>
    <property type="match status" value="1"/>
</dbReference>
<dbReference type="InterPro" id="IPR017583">
    <property type="entry name" value="Tagatose/fructose_Pkinase"/>
</dbReference>
<evidence type="ECO:0000259" key="7">
    <source>
        <dbReference type="Pfam" id="PF00294"/>
    </source>
</evidence>
<evidence type="ECO:0000256" key="4">
    <source>
        <dbReference type="ARBA" id="ARBA00022777"/>
    </source>
</evidence>
<keyword evidence="2 6" id="KW-0808">Transferase</keyword>
<sequence length="332" mass="35314">MKRIATLTMNPAIDVAYEADRVFHTHKIRARQEHYDPGGGGINVARVIARLGGTARAHYLAGGATGATLDSLLDLHQMVRSRIPIQGNTRISTAVYERETGKEFRFVPRGPVVTEQEWQACLDHLDGIECDYLVASGSLPPGVPDDFYSRLQTKTRARGIEFILDSSGAALQQGLAAGGILLVKPSLGELQQLVGRSLADRSDIATAASDIVHKDQAQYVAVTMGHEGGLLAQRSGVLWLPAVPVEAKSAVGAGDSFLAAMTFALACGRDPMDAFRYGIAAGAAAVLTPGTDLCHRDEVERLYVLVDPGETLAEASTNMAAHSSRAAEAQRA</sequence>
<evidence type="ECO:0000313" key="8">
    <source>
        <dbReference type="EMBL" id="NML10393.1"/>
    </source>
</evidence>
<dbReference type="InterPro" id="IPR002173">
    <property type="entry name" value="Carboh/pur_kinase_PfkB_CS"/>
</dbReference>
<keyword evidence="3" id="KW-0547">Nucleotide-binding</keyword>
<evidence type="ECO:0000256" key="5">
    <source>
        <dbReference type="ARBA" id="ARBA00022840"/>
    </source>
</evidence>
<comment type="similarity">
    <text evidence="1 6">Belongs to the carbohydrate kinase PfkB family.</text>
</comment>
<dbReference type="AlphaFoldDB" id="A0A7X9WVL7"/>
<dbReference type="GO" id="GO:0005524">
    <property type="term" value="F:ATP binding"/>
    <property type="evidence" value="ECO:0007669"/>
    <property type="project" value="UniProtKB-KW"/>
</dbReference>
<name>A0A7X9WVL7_9SPHN</name>
<evidence type="ECO:0000256" key="1">
    <source>
        <dbReference type="ARBA" id="ARBA00010688"/>
    </source>
</evidence>
<evidence type="ECO:0000313" key="9">
    <source>
        <dbReference type="Proteomes" id="UP000519023"/>
    </source>
</evidence>